<dbReference type="AlphaFoldDB" id="A0A238WLA6"/>
<keyword evidence="3" id="KW-1185">Reference proteome</keyword>
<feature type="region of interest" description="Disordered" evidence="1">
    <location>
        <begin position="177"/>
        <end position="197"/>
    </location>
</feature>
<organism evidence="2 3">
    <name type="scientific">Halorubrum vacuolatum</name>
    <name type="common">Natronobacterium vacuolatum</name>
    <dbReference type="NCBI Taxonomy" id="63740"/>
    <lineage>
        <taxon>Archaea</taxon>
        <taxon>Methanobacteriati</taxon>
        <taxon>Methanobacteriota</taxon>
        <taxon>Stenosarchaea group</taxon>
        <taxon>Halobacteria</taxon>
        <taxon>Halobacteriales</taxon>
        <taxon>Haloferacaceae</taxon>
        <taxon>Halorubrum</taxon>
    </lineage>
</organism>
<dbReference type="RefSeq" id="WP_089384791.1">
    <property type="nucleotide sequence ID" value="NZ_FZNQ01000008.1"/>
</dbReference>
<gene>
    <name evidence="2" type="ORF">SAMN06264855_108117</name>
</gene>
<accession>A0A238WLA6</accession>
<sequence>MSAAEQAVDNASQLEDLGFAEFTAKLISEVFDAIVSSNIRQQEAYAELLERVSLSVQEFETESVTDADVREFLAERFPGEDPGTTSFVEGHEVTAEEADRAGRLFESAAADPDLDLSIPEEGETLDEDGVENVERLASRRLARRRLNALQEMVETGVIRTVVETGRIETRLEFTTYGRDTSRRSSSRQRRTSAGASVRAGGGIGRVFGISGRANASRMTASSVNRSNTAYTSAQVEIGGKVELNLRGDYVPLRTPEE</sequence>
<proteinExistence type="predicted"/>
<evidence type="ECO:0000256" key="1">
    <source>
        <dbReference type="SAM" id="MobiDB-lite"/>
    </source>
</evidence>
<reference evidence="2 3" key="1">
    <citation type="submission" date="2017-06" db="EMBL/GenBank/DDBJ databases">
        <authorList>
            <person name="Kim H.J."/>
            <person name="Triplett B.A."/>
        </authorList>
    </citation>
    <scope>NUCLEOTIDE SEQUENCE [LARGE SCALE GENOMIC DNA]</scope>
    <source>
        <strain evidence="2 3">DSM 8800</strain>
    </source>
</reference>
<protein>
    <submittedName>
        <fullName evidence="2">Uncharacterized protein</fullName>
    </submittedName>
</protein>
<evidence type="ECO:0000313" key="3">
    <source>
        <dbReference type="Proteomes" id="UP000198397"/>
    </source>
</evidence>
<name>A0A238WLA6_HALVU</name>
<dbReference type="EMBL" id="FZNQ01000008">
    <property type="protein sequence ID" value="SNR47267.1"/>
    <property type="molecule type" value="Genomic_DNA"/>
</dbReference>
<evidence type="ECO:0000313" key="2">
    <source>
        <dbReference type="EMBL" id="SNR47267.1"/>
    </source>
</evidence>
<dbReference type="OrthoDB" id="386828at2157"/>
<dbReference type="Proteomes" id="UP000198397">
    <property type="component" value="Unassembled WGS sequence"/>
</dbReference>